<dbReference type="AlphaFoldDB" id="F4PZX9"/>
<keyword evidence="3" id="KW-1185">Reference proteome</keyword>
<dbReference type="KEGG" id="dfa:DFA_02632"/>
<feature type="compositionally biased region" description="Low complexity" evidence="1">
    <location>
        <begin position="106"/>
        <end position="120"/>
    </location>
</feature>
<organism evidence="2 3">
    <name type="scientific">Cavenderia fasciculata</name>
    <name type="common">Slime mold</name>
    <name type="synonym">Dictyostelium fasciculatum</name>
    <dbReference type="NCBI Taxonomy" id="261658"/>
    <lineage>
        <taxon>Eukaryota</taxon>
        <taxon>Amoebozoa</taxon>
        <taxon>Evosea</taxon>
        <taxon>Eumycetozoa</taxon>
        <taxon>Dictyostelia</taxon>
        <taxon>Acytosteliales</taxon>
        <taxon>Cavenderiaceae</taxon>
        <taxon>Cavenderia</taxon>
    </lineage>
</organism>
<name>F4PZX9_CACFS</name>
<evidence type="ECO:0000313" key="2">
    <source>
        <dbReference type="EMBL" id="EGG18893.1"/>
    </source>
</evidence>
<gene>
    <name evidence="2" type="ORF">DFA_02632</name>
</gene>
<reference evidence="3" key="1">
    <citation type="journal article" date="2011" name="Genome Res.">
        <title>Phylogeny-wide analysis of social amoeba genomes highlights ancient origins for complex intercellular communication.</title>
        <authorList>
            <person name="Heidel A.J."/>
            <person name="Lawal H.M."/>
            <person name="Felder M."/>
            <person name="Schilde C."/>
            <person name="Helps N.R."/>
            <person name="Tunggal B."/>
            <person name="Rivero F."/>
            <person name="John U."/>
            <person name="Schleicher M."/>
            <person name="Eichinger L."/>
            <person name="Platzer M."/>
            <person name="Noegel A.A."/>
            <person name="Schaap P."/>
            <person name="Gloeckner G."/>
        </authorList>
    </citation>
    <scope>NUCLEOTIDE SEQUENCE [LARGE SCALE GENOMIC DNA]</scope>
    <source>
        <strain evidence="3">SH3</strain>
    </source>
</reference>
<accession>F4PZX9</accession>
<dbReference type="EMBL" id="GL883017">
    <property type="protein sequence ID" value="EGG18893.1"/>
    <property type="molecule type" value="Genomic_DNA"/>
</dbReference>
<protein>
    <submittedName>
        <fullName evidence="2">Uncharacterized protein</fullName>
    </submittedName>
</protein>
<evidence type="ECO:0000313" key="3">
    <source>
        <dbReference type="Proteomes" id="UP000007797"/>
    </source>
</evidence>
<proteinExistence type="predicted"/>
<dbReference type="GeneID" id="14871008"/>
<dbReference type="RefSeq" id="XP_004357355.1">
    <property type="nucleotide sequence ID" value="XM_004357299.1"/>
</dbReference>
<feature type="region of interest" description="Disordered" evidence="1">
    <location>
        <begin position="79"/>
        <end position="120"/>
    </location>
</feature>
<dbReference type="Proteomes" id="UP000007797">
    <property type="component" value="Unassembled WGS sequence"/>
</dbReference>
<sequence length="120" mass="13397">MKIAKLGSRCDVMGKVQLYYITITTSTIGVVVVIINDDDDDDDGGISREHELKMLDKEIQATKIDRKERERERVKKAAKVLKNNTDRQKSSSTVYPFAVSPDHHPSPSSSSSQSQQASVF</sequence>
<evidence type="ECO:0000256" key="1">
    <source>
        <dbReference type="SAM" id="MobiDB-lite"/>
    </source>
</evidence>